<evidence type="ECO:0000313" key="1">
    <source>
        <dbReference type="EMBL" id="KAI3814548.1"/>
    </source>
</evidence>
<reference evidence="2" key="1">
    <citation type="journal article" date="2022" name="Mol. Ecol. Resour.">
        <title>The genomes of chicory, endive, great burdock and yacon provide insights into Asteraceae palaeo-polyploidization history and plant inulin production.</title>
        <authorList>
            <person name="Fan W."/>
            <person name="Wang S."/>
            <person name="Wang H."/>
            <person name="Wang A."/>
            <person name="Jiang F."/>
            <person name="Liu H."/>
            <person name="Zhao H."/>
            <person name="Xu D."/>
            <person name="Zhang Y."/>
        </authorList>
    </citation>
    <scope>NUCLEOTIDE SEQUENCE [LARGE SCALE GENOMIC DNA]</scope>
    <source>
        <strain evidence="2">cv. Yunnan</strain>
    </source>
</reference>
<dbReference type="EMBL" id="CM042022">
    <property type="protein sequence ID" value="KAI3814548.1"/>
    <property type="molecule type" value="Genomic_DNA"/>
</dbReference>
<protein>
    <submittedName>
        <fullName evidence="1">Uncharacterized protein</fullName>
    </submittedName>
</protein>
<organism evidence="1 2">
    <name type="scientific">Smallanthus sonchifolius</name>
    <dbReference type="NCBI Taxonomy" id="185202"/>
    <lineage>
        <taxon>Eukaryota</taxon>
        <taxon>Viridiplantae</taxon>
        <taxon>Streptophyta</taxon>
        <taxon>Embryophyta</taxon>
        <taxon>Tracheophyta</taxon>
        <taxon>Spermatophyta</taxon>
        <taxon>Magnoliopsida</taxon>
        <taxon>eudicotyledons</taxon>
        <taxon>Gunneridae</taxon>
        <taxon>Pentapetalae</taxon>
        <taxon>asterids</taxon>
        <taxon>campanulids</taxon>
        <taxon>Asterales</taxon>
        <taxon>Asteraceae</taxon>
        <taxon>Asteroideae</taxon>
        <taxon>Heliantheae alliance</taxon>
        <taxon>Millerieae</taxon>
        <taxon>Smallanthus</taxon>
    </lineage>
</organism>
<comment type="caution">
    <text evidence="1">The sequence shown here is derived from an EMBL/GenBank/DDBJ whole genome shotgun (WGS) entry which is preliminary data.</text>
</comment>
<dbReference type="Proteomes" id="UP001056120">
    <property type="component" value="Linkage Group LG05"/>
</dbReference>
<name>A0ACB9J4D9_9ASTR</name>
<proteinExistence type="predicted"/>
<reference evidence="1 2" key="2">
    <citation type="journal article" date="2022" name="Mol. Ecol. Resour.">
        <title>The genomes of chicory, endive, great burdock and yacon provide insights into Asteraceae paleo-polyploidization history and plant inulin production.</title>
        <authorList>
            <person name="Fan W."/>
            <person name="Wang S."/>
            <person name="Wang H."/>
            <person name="Wang A."/>
            <person name="Jiang F."/>
            <person name="Liu H."/>
            <person name="Zhao H."/>
            <person name="Xu D."/>
            <person name="Zhang Y."/>
        </authorList>
    </citation>
    <scope>NUCLEOTIDE SEQUENCE [LARGE SCALE GENOMIC DNA]</scope>
    <source>
        <strain evidence="2">cv. Yunnan</strain>
        <tissue evidence="1">Leaves</tissue>
    </source>
</reference>
<sequence>MKNPTCSSCNNVNLFGVEKENCSSTGRMESNESIMDAALGESMEEVRVLGTVEVDKLSRGPREIGILKENQHHNYHR</sequence>
<accession>A0ACB9J4D9</accession>
<gene>
    <name evidence="1" type="ORF">L1987_14188</name>
</gene>
<keyword evidence="2" id="KW-1185">Reference proteome</keyword>
<evidence type="ECO:0000313" key="2">
    <source>
        <dbReference type="Proteomes" id="UP001056120"/>
    </source>
</evidence>